<dbReference type="Proteomes" id="UP000002640">
    <property type="component" value="Unassembled WGS sequence"/>
</dbReference>
<dbReference type="InParanoid" id="G4ZX06"/>
<feature type="compositionally biased region" description="Polar residues" evidence="1">
    <location>
        <begin position="98"/>
        <end position="117"/>
    </location>
</feature>
<reference evidence="2 3" key="1">
    <citation type="journal article" date="2006" name="Science">
        <title>Phytophthora genome sequences uncover evolutionary origins and mechanisms of pathogenesis.</title>
        <authorList>
            <person name="Tyler B.M."/>
            <person name="Tripathy S."/>
            <person name="Zhang X."/>
            <person name="Dehal P."/>
            <person name="Jiang R.H."/>
            <person name="Aerts A."/>
            <person name="Arredondo F.D."/>
            <person name="Baxter L."/>
            <person name="Bensasson D."/>
            <person name="Beynon J.L."/>
            <person name="Chapman J."/>
            <person name="Damasceno C.M."/>
            <person name="Dorrance A.E."/>
            <person name="Dou D."/>
            <person name="Dickerman A.W."/>
            <person name="Dubchak I.L."/>
            <person name="Garbelotto M."/>
            <person name="Gijzen M."/>
            <person name="Gordon S.G."/>
            <person name="Govers F."/>
            <person name="Grunwald N.J."/>
            <person name="Huang W."/>
            <person name="Ivors K.L."/>
            <person name="Jones R.W."/>
            <person name="Kamoun S."/>
            <person name="Krampis K."/>
            <person name="Lamour K.H."/>
            <person name="Lee M.K."/>
            <person name="McDonald W.H."/>
            <person name="Medina M."/>
            <person name="Meijer H.J."/>
            <person name="Nordberg E.K."/>
            <person name="Maclean D.J."/>
            <person name="Ospina-Giraldo M.D."/>
            <person name="Morris P.F."/>
            <person name="Phuntumart V."/>
            <person name="Putnam N.H."/>
            <person name="Rash S."/>
            <person name="Rose J.K."/>
            <person name="Sakihama Y."/>
            <person name="Salamov A.A."/>
            <person name="Savidor A."/>
            <person name="Scheuring C.F."/>
            <person name="Smith B.M."/>
            <person name="Sobral B.W."/>
            <person name="Terry A."/>
            <person name="Torto-Alalibo T.A."/>
            <person name="Win J."/>
            <person name="Xu Z."/>
            <person name="Zhang H."/>
            <person name="Grigoriev I.V."/>
            <person name="Rokhsar D.S."/>
            <person name="Boore J.L."/>
        </authorList>
    </citation>
    <scope>NUCLEOTIDE SEQUENCE [LARGE SCALE GENOMIC DNA]</scope>
    <source>
        <strain evidence="2 3">P6497</strain>
    </source>
</reference>
<keyword evidence="3" id="KW-1185">Reference proteome</keyword>
<name>G4ZX06_PHYSP</name>
<evidence type="ECO:0000256" key="1">
    <source>
        <dbReference type="SAM" id="MobiDB-lite"/>
    </source>
</evidence>
<proteinExistence type="predicted"/>
<evidence type="ECO:0000313" key="2">
    <source>
        <dbReference type="EMBL" id="EGZ12476.1"/>
    </source>
</evidence>
<dbReference type="EMBL" id="JH159157">
    <property type="protein sequence ID" value="EGZ12476.1"/>
    <property type="molecule type" value="Genomic_DNA"/>
</dbReference>
<sequence length="252" mass="27076">MVGFRQSLRHLLDALREEVYGISIGGPLPSFSSGGQLPSFSSLPSFNGGGAPGRGSDVQLRGGFADLRDSFVSTGSFNPSFQGPGVEGSMRRRRPKSQFASTRSDTSNFGLPPTRLSQTFAETTGTTRSITSDMSLSHSMIGNFSTLVGRIDDFDEEDELSYAGIQDDDFDSDEEEVEENGEVRVVQEEAPSFSRAMQMQQHPALGALSSDGSFDTRQRGSNSSISMLELAESGDSVNISFDALLGDKTPTK</sequence>
<organism evidence="2 3">
    <name type="scientific">Phytophthora sojae (strain P6497)</name>
    <name type="common">Soybean stem and root rot agent</name>
    <name type="synonym">Phytophthora megasperma f. sp. glycines</name>
    <dbReference type="NCBI Taxonomy" id="1094619"/>
    <lineage>
        <taxon>Eukaryota</taxon>
        <taxon>Sar</taxon>
        <taxon>Stramenopiles</taxon>
        <taxon>Oomycota</taxon>
        <taxon>Peronosporomycetes</taxon>
        <taxon>Peronosporales</taxon>
        <taxon>Peronosporaceae</taxon>
        <taxon>Phytophthora</taxon>
    </lineage>
</organism>
<evidence type="ECO:0000313" key="3">
    <source>
        <dbReference type="Proteomes" id="UP000002640"/>
    </source>
</evidence>
<dbReference type="GeneID" id="20649821"/>
<dbReference type="KEGG" id="psoj:PHYSODRAFT_355212"/>
<gene>
    <name evidence="2" type="ORF">PHYSODRAFT_355212</name>
</gene>
<feature type="region of interest" description="Disordered" evidence="1">
    <location>
        <begin position="78"/>
        <end position="117"/>
    </location>
</feature>
<dbReference type="RefSeq" id="XP_009532809.1">
    <property type="nucleotide sequence ID" value="XM_009534514.1"/>
</dbReference>
<protein>
    <submittedName>
        <fullName evidence="2">Uncharacterized protein</fullName>
    </submittedName>
</protein>
<dbReference type="AlphaFoldDB" id="G4ZX06"/>
<accession>G4ZX06</accession>